<sequence>MPSSQDRAAGYDPAAQDPTSQDLVLASVRLPGDTVCSDLHVRDGRVSAITAAGARAGGFRAAGAQVLDLEGRFVIPGLWDEHVHMTQWALAANRIDLSGAASASAAVELVRKRITATDPGAEPASTVVGAGFRDAIWDDVPSAQTLDDVTRGVPTALISHDLHCVWLNSAAARRYGVQLPPDGLLREEPAFALTRELGKLPDDVVDSWVGTAGPEAAARGVVGVVDLEMTWNRDVWLRRIGGGFRSLRLDAGVYPEDLERAAAAGMRTGQMVDGGAGLLRVGPLKVLIDGSLNTRTAFCVDPYPHGGHGILTVSEPELVALLARARETGFVPAVHAIGDGANKVALDAFAEVGIGGRIEHAQFVRREDFARFGELGLTASVQPAHALDDRDAADTNWAGRTDRAFPLRSLLDGGAQLALGSDAPVAALDPWLAMSAATARVREDGRGPWHPEQALTREEALLASTRGRGRIRAGVVADVAVLDADPLAVSDAVFAGMPVAATLVAGRFTFRGAGV</sequence>
<comment type="caution">
    <text evidence="2">The sequence shown here is derived from an EMBL/GenBank/DDBJ whole genome shotgun (WGS) entry which is preliminary data.</text>
</comment>
<dbReference type="PANTHER" id="PTHR22642:SF2">
    <property type="entry name" value="PROTEIN LONG AFTER FAR-RED 3"/>
    <property type="match status" value="1"/>
</dbReference>
<proteinExistence type="predicted"/>
<dbReference type="InterPro" id="IPR013108">
    <property type="entry name" value="Amidohydro_3"/>
</dbReference>
<dbReference type="SUPFAM" id="SSF51556">
    <property type="entry name" value="Metallo-dependent hydrolases"/>
    <property type="match status" value="1"/>
</dbReference>
<dbReference type="Gene3D" id="3.20.20.140">
    <property type="entry name" value="Metal-dependent hydrolases"/>
    <property type="match status" value="1"/>
</dbReference>
<dbReference type="PANTHER" id="PTHR22642">
    <property type="entry name" value="IMIDAZOLONEPROPIONASE"/>
    <property type="match status" value="1"/>
</dbReference>
<feature type="domain" description="Amidohydrolase 3" evidence="1">
    <location>
        <begin position="65"/>
        <end position="509"/>
    </location>
</feature>
<keyword evidence="2" id="KW-0378">Hydrolase</keyword>
<organism evidence="2 3">
    <name type="scientific">Arthrobacter globiformis</name>
    <dbReference type="NCBI Taxonomy" id="1665"/>
    <lineage>
        <taxon>Bacteria</taxon>
        <taxon>Bacillati</taxon>
        <taxon>Actinomycetota</taxon>
        <taxon>Actinomycetes</taxon>
        <taxon>Micrococcales</taxon>
        <taxon>Micrococcaceae</taxon>
        <taxon>Arthrobacter</taxon>
    </lineage>
</organism>
<dbReference type="InterPro" id="IPR011059">
    <property type="entry name" value="Metal-dep_hydrolase_composite"/>
</dbReference>
<evidence type="ECO:0000313" key="3">
    <source>
        <dbReference type="Proteomes" id="UP000249166"/>
    </source>
</evidence>
<dbReference type="EMBL" id="QLNP01000072">
    <property type="protein sequence ID" value="RAM37437.1"/>
    <property type="molecule type" value="Genomic_DNA"/>
</dbReference>
<dbReference type="CDD" id="cd01300">
    <property type="entry name" value="YtcJ_like"/>
    <property type="match status" value="1"/>
</dbReference>
<evidence type="ECO:0000259" key="1">
    <source>
        <dbReference type="Pfam" id="PF07969"/>
    </source>
</evidence>
<evidence type="ECO:0000313" key="2">
    <source>
        <dbReference type="EMBL" id="RAM37437.1"/>
    </source>
</evidence>
<dbReference type="OrthoDB" id="3238066at2"/>
<dbReference type="GO" id="GO:0016810">
    <property type="term" value="F:hydrolase activity, acting on carbon-nitrogen (but not peptide) bonds"/>
    <property type="evidence" value="ECO:0007669"/>
    <property type="project" value="InterPro"/>
</dbReference>
<dbReference type="RefSeq" id="WP_111903797.1">
    <property type="nucleotide sequence ID" value="NZ_QLNP01000072.1"/>
</dbReference>
<protein>
    <submittedName>
        <fullName evidence="2">Amidohydrolase</fullName>
    </submittedName>
</protein>
<dbReference type="Gene3D" id="2.30.40.10">
    <property type="entry name" value="Urease, subunit C, domain 1"/>
    <property type="match status" value="1"/>
</dbReference>
<dbReference type="Pfam" id="PF07969">
    <property type="entry name" value="Amidohydro_3"/>
    <property type="match status" value="1"/>
</dbReference>
<dbReference type="Proteomes" id="UP000249166">
    <property type="component" value="Unassembled WGS sequence"/>
</dbReference>
<dbReference type="AlphaFoldDB" id="A0A328HFX7"/>
<dbReference type="Gene3D" id="3.10.310.70">
    <property type="match status" value="1"/>
</dbReference>
<dbReference type="InterPro" id="IPR032466">
    <property type="entry name" value="Metal_Hydrolase"/>
</dbReference>
<name>A0A328HFX7_ARTGO</name>
<reference evidence="2 3" key="1">
    <citation type="submission" date="2018-04" db="EMBL/GenBank/DDBJ databases">
        <title>Bacteria isolated from cave deposits of Manipur.</title>
        <authorList>
            <person name="Sahoo D."/>
            <person name="Sarangthem I."/>
            <person name="Nandeibam J."/>
        </authorList>
    </citation>
    <scope>NUCLEOTIDE SEQUENCE [LARGE SCALE GENOMIC DNA]</scope>
    <source>
        <strain evidence="3">mrc11</strain>
    </source>
</reference>
<dbReference type="SUPFAM" id="SSF51338">
    <property type="entry name" value="Composite domain of metallo-dependent hydrolases"/>
    <property type="match status" value="1"/>
</dbReference>
<accession>A0A328HFX7</accession>
<dbReference type="InterPro" id="IPR033932">
    <property type="entry name" value="YtcJ-like"/>
</dbReference>
<gene>
    <name evidence="2" type="ORF">DBZ45_10225</name>
</gene>